<proteinExistence type="predicted"/>
<dbReference type="Proteomes" id="UP001316384">
    <property type="component" value="Chromosome"/>
</dbReference>
<name>A0ABY5KJ71_9CELL</name>
<dbReference type="Pfam" id="PF01370">
    <property type="entry name" value="Epimerase"/>
    <property type="match status" value="1"/>
</dbReference>
<protein>
    <submittedName>
        <fullName evidence="2">NAD(P)-dependent oxidoreductase</fullName>
    </submittedName>
</protein>
<organism evidence="2 3">
    <name type="scientific">Cellulomonas xiejunii</name>
    <dbReference type="NCBI Taxonomy" id="2968083"/>
    <lineage>
        <taxon>Bacteria</taxon>
        <taxon>Bacillati</taxon>
        <taxon>Actinomycetota</taxon>
        <taxon>Actinomycetes</taxon>
        <taxon>Micrococcales</taxon>
        <taxon>Cellulomonadaceae</taxon>
        <taxon>Cellulomonas</taxon>
    </lineage>
</organism>
<dbReference type="InterPro" id="IPR001509">
    <property type="entry name" value="Epimerase_deHydtase"/>
</dbReference>
<dbReference type="Gene3D" id="3.40.50.720">
    <property type="entry name" value="NAD(P)-binding Rossmann-like Domain"/>
    <property type="match status" value="1"/>
</dbReference>
<accession>A0ABY5KJ71</accession>
<feature type="domain" description="NAD-dependent epimerase/dehydratase" evidence="1">
    <location>
        <begin position="18"/>
        <end position="234"/>
    </location>
</feature>
<dbReference type="PANTHER" id="PTHR43245">
    <property type="entry name" value="BIFUNCTIONAL POLYMYXIN RESISTANCE PROTEIN ARNA"/>
    <property type="match status" value="1"/>
</dbReference>
<dbReference type="InterPro" id="IPR036291">
    <property type="entry name" value="NAD(P)-bd_dom_sf"/>
</dbReference>
<sequence length="320" mass="33659">MSRLHGVVADALDADEHVAVTGATGWFGATALDLLFEVLGPDAPHRVTAYASRRREVTVADGRKVEVRPLAELPTQVPAPTTVLHFGYLTRDRVADLGVGPYVLANLTLTQVVLDAIARHRPRRVVMTSSGAVYRADRTLVTDVENDPYGALKHLDELAFRTACADVGATCVVPRVFSVAGPRMTKPEKYALGSMVLAAQAGSPVQVRATGPVVRSFCGVDEVIAVALFAAAQGKDLVFDTGGTTVEVGELAGVVAATVGRGPGDVERTWDPSAPADVYTGDQRRMDELAAGAGLELRDLPALVRATADWLAGRVPAGTS</sequence>
<dbReference type="CDD" id="cd08946">
    <property type="entry name" value="SDR_e"/>
    <property type="match status" value="1"/>
</dbReference>
<evidence type="ECO:0000313" key="3">
    <source>
        <dbReference type="Proteomes" id="UP001316384"/>
    </source>
</evidence>
<evidence type="ECO:0000313" key="2">
    <source>
        <dbReference type="EMBL" id="UUI70527.1"/>
    </source>
</evidence>
<dbReference type="RefSeq" id="WP_227575830.1">
    <property type="nucleotide sequence ID" value="NZ_CP101987.1"/>
</dbReference>
<reference evidence="2 3" key="1">
    <citation type="submission" date="2022-07" db="EMBL/GenBank/DDBJ databases">
        <title>Novel species in genus cellulomonas.</title>
        <authorList>
            <person name="Ye L."/>
        </authorList>
    </citation>
    <scope>NUCLEOTIDE SEQUENCE [LARGE SCALE GENOMIC DNA]</scope>
    <source>
        <strain evidence="3">zg-B89</strain>
    </source>
</reference>
<dbReference type="SUPFAM" id="SSF51735">
    <property type="entry name" value="NAD(P)-binding Rossmann-fold domains"/>
    <property type="match status" value="1"/>
</dbReference>
<evidence type="ECO:0000259" key="1">
    <source>
        <dbReference type="Pfam" id="PF01370"/>
    </source>
</evidence>
<gene>
    <name evidence="2" type="ORF">NP048_12005</name>
</gene>
<keyword evidence="3" id="KW-1185">Reference proteome</keyword>
<dbReference type="EMBL" id="CP101987">
    <property type="protein sequence ID" value="UUI70527.1"/>
    <property type="molecule type" value="Genomic_DNA"/>
</dbReference>
<dbReference type="InterPro" id="IPR050177">
    <property type="entry name" value="Lipid_A_modif_metabolic_enz"/>
</dbReference>